<gene>
    <name evidence="2" type="ORF">K505DRAFT_369151</name>
</gene>
<reference evidence="2" key="1">
    <citation type="journal article" date="2020" name="Stud. Mycol.">
        <title>101 Dothideomycetes genomes: a test case for predicting lifestyles and emergence of pathogens.</title>
        <authorList>
            <person name="Haridas S."/>
            <person name="Albert R."/>
            <person name="Binder M."/>
            <person name="Bloem J."/>
            <person name="Labutti K."/>
            <person name="Salamov A."/>
            <person name="Andreopoulos B."/>
            <person name="Baker S."/>
            <person name="Barry K."/>
            <person name="Bills G."/>
            <person name="Bluhm B."/>
            <person name="Cannon C."/>
            <person name="Castanera R."/>
            <person name="Culley D."/>
            <person name="Daum C."/>
            <person name="Ezra D."/>
            <person name="Gonzalez J."/>
            <person name="Henrissat B."/>
            <person name="Kuo A."/>
            <person name="Liang C."/>
            <person name="Lipzen A."/>
            <person name="Lutzoni F."/>
            <person name="Magnuson J."/>
            <person name="Mondo S."/>
            <person name="Nolan M."/>
            <person name="Ohm R."/>
            <person name="Pangilinan J."/>
            <person name="Park H.-J."/>
            <person name="Ramirez L."/>
            <person name="Alfaro M."/>
            <person name="Sun H."/>
            <person name="Tritt A."/>
            <person name="Yoshinaga Y."/>
            <person name="Zwiers L.-H."/>
            <person name="Turgeon B."/>
            <person name="Goodwin S."/>
            <person name="Spatafora J."/>
            <person name="Crous P."/>
            <person name="Grigoriev I."/>
        </authorList>
    </citation>
    <scope>NUCLEOTIDE SEQUENCE</scope>
    <source>
        <strain evidence="2">CBS 109.77</strain>
    </source>
</reference>
<evidence type="ECO:0008006" key="4">
    <source>
        <dbReference type="Google" id="ProtNLM"/>
    </source>
</evidence>
<feature type="region of interest" description="Disordered" evidence="1">
    <location>
        <begin position="1"/>
        <end position="20"/>
    </location>
</feature>
<feature type="region of interest" description="Disordered" evidence="1">
    <location>
        <begin position="151"/>
        <end position="312"/>
    </location>
</feature>
<evidence type="ECO:0000256" key="1">
    <source>
        <dbReference type="SAM" id="MobiDB-lite"/>
    </source>
</evidence>
<feature type="compositionally biased region" description="Low complexity" evidence="1">
    <location>
        <begin position="153"/>
        <end position="165"/>
    </location>
</feature>
<keyword evidence="3" id="KW-1185">Reference proteome</keyword>
<evidence type="ECO:0000313" key="2">
    <source>
        <dbReference type="EMBL" id="KAF2785498.1"/>
    </source>
</evidence>
<dbReference type="OrthoDB" id="5396360at2759"/>
<evidence type="ECO:0000313" key="3">
    <source>
        <dbReference type="Proteomes" id="UP000799757"/>
    </source>
</evidence>
<dbReference type="AlphaFoldDB" id="A0A6A6WNH7"/>
<accession>A0A6A6WNH7</accession>
<dbReference type="GO" id="GO:0046872">
    <property type="term" value="F:metal ion binding"/>
    <property type="evidence" value="ECO:0007669"/>
    <property type="project" value="UniProtKB-KW"/>
</dbReference>
<dbReference type="Proteomes" id="UP000799757">
    <property type="component" value="Unassembled WGS sequence"/>
</dbReference>
<feature type="compositionally biased region" description="Low complexity" evidence="1">
    <location>
        <begin position="189"/>
        <end position="199"/>
    </location>
</feature>
<proteinExistence type="predicted"/>
<organism evidence="2 3">
    <name type="scientific">Melanomma pulvis-pyrius CBS 109.77</name>
    <dbReference type="NCBI Taxonomy" id="1314802"/>
    <lineage>
        <taxon>Eukaryota</taxon>
        <taxon>Fungi</taxon>
        <taxon>Dikarya</taxon>
        <taxon>Ascomycota</taxon>
        <taxon>Pezizomycotina</taxon>
        <taxon>Dothideomycetes</taxon>
        <taxon>Pleosporomycetidae</taxon>
        <taxon>Pleosporales</taxon>
        <taxon>Melanommataceae</taxon>
        <taxon>Melanomma</taxon>
    </lineage>
</organism>
<sequence length="492" mass="54275">MADEAVEAAESIDRGSPRAASPAATATVTGVCKRCQSAIGDFFNSWHRITGSYYLPAMLGSYSSTLREYGEQQAALIATDLDGCLIQPLACPSCSDLLGFTAVDAPAAKQSYRGRDFFKLPRIELRCKSPSGETTVVEPKVDFALEPLPVEDSPLAPSSPVLVRSPPVPVKSAPADDMEVDTRPVQHASQPQLPSSGLQQHHHHRHDPHHEPLPPPPPPPPQQQQQHHHQHHHHHQPLRQVEGNRQSLPPPAVRSPTGPAPLHLLPQKSPSNPLPSPSPAVKPVHDVQYAQPQHPPPKDASVGLTNRTRDLPPVMSHVHSPVEQHRTNGQHYPRPPQEVQIDVLERLQTQISQNSSVLTVHGRDMRRYEGSLQHQEENLRREFQGQLHHQNSEIHRVDEAVVRLQHEMRGIRELLEALSREVQASREVSARGMNPRIPGAPMSAQDTALELMADQVSVVSQKANEVDTLKITIEIMKNKIQRLEEAAAAAPA</sequence>
<feature type="compositionally biased region" description="Pro residues" evidence="1">
    <location>
        <begin position="213"/>
        <end position="222"/>
    </location>
</feature>
<feature type="non-terminal residue" evidence="2">
    <location>
        <position position="492"/>
    </location>
</feature>
<name>A0A6A6WNH7_9PLEO</name>
<feature type="compositionally biased region" description="Basic residues" evidence="1">
    <location>
        <begin position="226"/>
        <end position="237"/>
    </location>
</feature>
<protein>
    <recommendedName>
        <fullName evidence="4">Mis18 domain-containing protein</fullName>
    </recommendedName>
</protein>
<dbReference type="EMBL" id="MU002950">
    <property type="protein sequence ID" value="KAF2785498.1"/>
    <property type="molecule type" value="Genomic_DNA"/>
</dbReference>